<sequence>MSREIIAILRGVRPDEALEIGQALVEAGIDRIEVPLNSPDPLTSIERLASGLSGQAVVGAGTVLTPDQVVSVHGAGGSIIVSPDCNPEVISRSKDLDMLSYPGVATPTECFTALRHGADGLKFFPAFLVGTKGLAAISAVLPRGTKTYAVGGVGPDNFADWFGVGATGFGMGTGVYKPGDTADTVLAKAQAIVAAYDRDAPTA</sequence>
<dbReference type="Proteomes" id="UP000295696">
    <property type="component" value="Unassembled WGS sequence"/>
</dbReference>
<dbReference type="CDD" id="cd00452">
    <property type="entry name" value="KDPG_aldolase"/>
    <property type="match status" value="1"/>
</dbReference>
<keyword evidence="4" id="KW-0456">Lyase</keyword>
<dbReference type="OrthoDB" id="7204076at2"/>
<comment type="caution">
    <text evidence="6">The sequence shown here is derived from an EMBL/GenBank/DDBJ whole genome shotgun (WGS) entry which is preliminary data.</text>
</comment>
<comment type="similarity">
    <text evidence="2">Belongs to the KHG/KDPG aldolase family.</text>
</comment>
<dbReference type="RefSeq" id="WP_132245386.1">
    <property type="nucleotide sequence ID" value="NZ_SLZU01000008.1"/>
</dbReference>
<evidence type="ECO:0000256" key="1">
    <source>
        <dbReference type="ARBA" id="ARBA00004761"/>
    </source>
</evidence>
<dbReference type="AlphaFoldDB" id="A0A4R3JCF0"/>
<dbReference type="Pfam" id="PF01081">
    <property type="entry name" value="Aldolase"/>
    <property type="match status" value="1"/>
</dbReference>
<name>A0A4R3JCF0_9RHOB</name>
<evidence type="ECO:0000256" key="5">
    <source>
        <dbReference type="ARBA" id="ARBA00023277"/>
    </source>
</evidence>
<proteinExistence type="inferred from homology"/>
<dbReference type="SUPFAM" id="SSF51569">
    <property type="entry name" value="Aldolase"/>
    <property type="match status" value="1"/>
</dbReference>
<dbReference type="Gene3D" id="3.20.20.70">
    <property type="entry name" value="Aldolase class I"/>
    <property type="match status" value="1"/>
</dbReference>
<comment type="pathway">
    <text evidence="1">Carbohydrate acid metabolism.</text>
</comment>
<gene>
    <name evidence="6" type="ORF">EDD52_10878</name>
</gene>
<keyword evidence="5" id="KW-0119">Carbohydrate metabolism</keyword>
<dbReference type="NCBIfam" id="NF006600">
    <property type="entry name" value="PRK09140.1"/>
    <property type="match status" value="1"/>
</dbReference>
<reference evidence="6 7" key="1">
    <citation type="submission" date="2019-03" db="EMBL/GenBank/DDBJ databases">
        <title>Genomic Encyclopedia of Type Strains, Phase IV (KMG-IV): sequencing the most valuable type-strain genomes for metagenomic binning, comparative biology and taxonomic classification.</title>
        <authorList>
            <person name="Goeker M."/>
        </authorList>
    </citation>
    <scope>NUCLEOTIDE SEQUENCE [LARGE SCALE GENOMIC DNA]</scope>
    <source>
        <strain evidence="6 7">DSM 104836</strain>
    </source>
</reference>
<keyword evidence="7" id="KW-1185">Reference proteome</keyword>
<dbReference type="PROSITE" id="PS00160">
    <property type="entry name" value="ALDOLASE_KDPG_KHG_2"/>
    <property type="match status" value="1"/>
</dbReference>
<dbReference type="PANTHER" id="PTHR30246">
    <property type="entry name" value="2-KETO-3-DEOXY-6-PHOSPHOGLUCONATE ALDOLASE"/>
    <property type="match status" value="1"/>
</dbReference>
<protein>
    <submittedName>
        <fullName evidence="6">2-keto-3-deoxy-phosphogalactonate aldolase</fullName>
    </submittedName>
</protein>
<evidence type="ECO:0000313" key="7">
    <source>
        <dbReference type="Proteomes" id="UP000295696"/>
    </source>
</evidence>
<evidence type="ECO:0000256" key="2">
    <source>
        <dbReference type="ARBA" id="ARBA00006906"/>
    </source>
</evidence>
<accession>A0A4R3JCF0</accession>
<dbReference type="InterPro" id="IPR031338">
    <property type="entry name" value="KDPG/KHG_AS_2"/>
</dbReference>
<evidence type="ECO:0000256" key="3">
    <source>
        <dbReference type="ARBA" id="ARBA00011233"/>
    </source>
</evidence>
<dbReference type="EMBL" id="SLZU01000008">
    <property type="protein sequence ID" value="TCS62783.1"/>
    <property type="molecule type" value="Genomic_DNA"/>
</dbReference>
<dbReference type="GO" id="GO:0016829">
    <property type="term" value="F:lyase activity"/>
    <property type="evidence" value="ECO:0007669"/>
    <property type="project" value="UniProtKB-KW"/>
</dbReference>
<dbReference type="PANTHER" id="PTHR30246:SF1">
    <property type="entry name" value="2-DEHYDRO-3-DEOXY-6-PHOSPHOGALACTONATE ALDOLASE-RELATED"/>
    <property type="match status" value="1"/>
</dbReference>
<dbReference type="InterPro" id="IPR000887">
    <property type="entry name" value="Aldlse_KDPG_KHG"/>
</dbReference>
<evidence type="ECO:0000313" key="6">
    <source>
        <dbReference type="EMBL" id="TCS62783.1"/>
    </source>
</evidence>
<dbReference type="InterPro" id="IPR013785">
    <property type="entry name" value="Aldolase_TIM"/>
</dbReference>
<comment type="subunit">
    <text evidence="3">Homotrimer.</text>
</comment>
<evidence type="ECO:0000256" key="4">
    <source>
        <dbReference type="ARBA" id="ARBA00023239"/>
    </source>
</evidence>
<organism evidence="6 7">
    <name type="scientific">Primorskyibacter sedentarius</name>
    <dbReference type="NCBI Taxonomy" id="745311"/>
    <lineage>
        <taxon>Bacteria</taxon>
        <taxon>Pseudomonadati</taxon>
        <taxon>Pseudomonadota</taxon>
        <taxon>Alphaproteobacteria</taxon>
        <taxon>Rhodobacterales</taxon>
        <taxon>Roseobacteraceae</taxon>
        <taxon>Primorskyibacter</taxon>
    </lineage>
</organism>